<evidence type="ECO:0000256" key="1">
    <source>
        <dbReference type="SAM" id="SignalP"/>
    </source>
</evidence>
<dbReference type="EMBL" id="RBXN01000004">
    <property type="protein sequence ID" value="RKT58372.1"/>
    <property type="molecule type" value="Genomic_DNA"/>
</dbReference>
<dbReference type="AlphaFoldDB" id="A0A495W9I4"/>
<name>A0A495W9I4_9BACT</name>
<gene>
    <name evidence="2" type="ORF">BC742_1448</name>
</gene>
<feature type="chain" id="PRO_5019729200" evidence="1">
    <location>
        <begin position="23"/>
        <end position="469"/>
    </location>
</feature>
<dbReference type="RefSeq" id="WP_022603030.1">
    <property type="nucleotide sequence ID" value="NZ_KI440835.1"/>
</dbReference>
<comment type="caution">
    <text evidence="2">The sequence shown here is derived from an EMBL/GenBank/DDBJ whole genome shotgun (WGS) entry which is preliminary data.</text>
</comment>
<protein>
    <submittedName>
        <fullName evidence="2">Uncharacterized protein</fullName>
    </submittedName>
</protein>
<keyword evidence="3" id="KW-1185">Reference proteome</keyword>
<evidence type="ECO:0000313" key="2">
    <source>
        <dbReference type="EMBL" id="RKT58372.1"/>
    </source>
</evidence>
<evidence type="ECO:0000313" key="3">
    <source>
        <dbReference type="Proteomes" id="UP000269493"/>
    </source>
</evidence>
<sequence>MKRFRLFLAGIVVMAAVSATQAAVVTDGFDFVENLVVGSQNYVQTAPVDYLESFAFISVNDLKTYAFDDVFGVQENNIDMKFYIMGGSNNATVRLYSMDGGNNTKDSEYKSGDKTQADFTVKNATRFMAVKGVDFDAATVDQLKSLSFTGTNAVNPVNEGDVIVFKTAETSKAADRLGLIKVHSIVKENETSSKGVITVSIKVVKPAKVETTGFRYGVVKVGTYGFSTGTVEGYEGIGSLLSIKDLKSYTVDEAKSNFRNVDIKLHLQGADSEPRVYSMENGDSKNSQYKDAEGNTLQSLLTAETTNATRFLAADDIDFDNVTASEIAAIDPETIGKGTIKPAAEGDVILFKTDENSTAGSKVVGVMRIDRITLVNNVNKELGCYTVSIKVLDNTESVSVPKVSNNEWSLKGKSVRILVDTGSKLNVYAAGSGQLVKTIDVVAGDVIDFSNFSGAHIVSYGGKSEKVIF</sequence>
<feature type="signal peptide" evidence="1">
    <location>
        <begin position="1"/>
        <end position="22"/>
    </location>
</feature>
<reference evidence="2 3" key="1">
    <citation type="submission" date="2018-10" db="EMBL/GenBank/DDBJ databases">
        <title>Genomic Encyclopedia of Archaeal and Bacterial Type Strains, Phase II (KMG-II): from individual species to whole genera.</title>
        <authorList>
            <person name="Goeker M."/>
        </authorList>
    </citation>
    <scope>NUCLEOTIDE SEQUENCE [LARGE SCALE GENOMIC DNA]</scope>
    <source>
        <strain evidence="2 3">NSB1</strain>
    </source>
</reference>
<dbReference type="GeneID" id="92928745"/>
<accession>A0A495W9I4</accession>
<organism evidence="2 3">
    <name type="scientific">Coprobacter fastidiosus NSB1 = JCM 33896</name>
    <dbReference type="NCBI Taxonomy" id="1349822"/>
    <lineage>
        <taxon>Bacteria</taxon>
        <taxon>Pseudomonadati</taxon>
        <taxon>Bacteroidota</taxon>
        <taxon>Bacteroidia</taxon>
        <taxon>Bacteroidales</taxon>
        <taxon>Barnesiellaceae</taxon>
        <taxon>Coprobacter</taxon>
    </lineage>
</organism>
<proteinExistence type="predicted"/>
<dbReference type="Proteomes" id="UP000269493">
    <property type="component" value="Unassembled WGS sequence"/>
</dbReference>
<dbReference type="OrthoDB" id="1023562at2"/>
<keyword evidence="1" id="KW-0732">Signal</keyword>